<feature type="domain" description="N-acetyltransferase" evidence="1">
    <location>
        <begin position="4"/>
        <end position="118"/>
    </location>
</feature>
<dbReference type="GO" id="GO:0016747">
    <property type="term" value="F:acyltransferase activity, transferring groups other than amino-acyl groups"/>
    <property type="evidence" value="ECO:0007669"/>
    <property type="project" value="InterPro"/>
</dbReference>
<dbReference type="InterPro" id="IPR000182">
    <property type="entry name" value="GNAT_dom"/>
</dbReference>
<protein>
    <submittedName>
        <fullName evidence="2">Acetyltransferase, GNAT family</fullName>
    </submittedName>
</protein>
<dbReference type="Gene3D" id="3.40.630.30">
    <property type="match status" value="1"/>
</dbReference>
<dbReference type="SUPFAM" id="SSF55729">
    <property type="entry name" value="Acyl-CoA N-acyltransferases (Nat)"/>
    <property type="match status" value="1"/>
</dbReference>
<dbReference type="EMBL" id="AEEL01000004">
    <property type="protein sequence ID" value="EFM28276.1"/>
    <property type="molecule type" value="Genomic_DNA"/>
</dbReference>
<proteinExistence type="predicted"/>
<accession>E0PBF0</accession>
<comment type="caution">
    <text evidence="2">The sequence shown here is derived from an EMBL/GenBank/DDBJ whole genome shotgun (WGS) entry which is preliminary data.</text>
</comment>
<dbReference type="CDD" id="cd04301">
    <property type="entry name" value="NAT_SF"/>
    <property type="match status" value="1"/>
</dbReference>
<reference evidence="2 3" key="1">
    <citation type="submission" date="2010-07" db="EMBL/GenBank/DDBJ databases">
        <authorList>
            <person name="Muzny D."/>
            <person name="Qin X."/>
            <person name="Deng J."/>
            <person name="Jiang H."/>
            <person name="Liu Y."/>
            <person name="Qu J."/>
            <person name="Song X.-Z."/>
            <person name="Zhang L."/>
            <person name="Thornton R."/>
            <person name="Coyle M."/>
            <person name="Francisco L."/>
            <person name="Jackson L."/>
            <person name="Javaid M."/>
            <person name="Korchina V."/>
            <person name="Kovar C."/>
            <person name="Mata R."/>
            <person name="Mathew T."/>
            <person name="Ngo R."/>
            <person name="Nguyen L."/>
            <person name="Nguyen N."/>
            <person name="Okwuonu G."/>
            <person name="Ongeri F."/>
            <person name="Pham C."/>
            <person name="Simmons D."/>
            <person name="Wilczek-Boney K."/>
            <person name="Hale W."/>
            <person name="Jakkamsetti A."/>
            <person name="Pham P."/>
            <person name="Ruth R."/>
            <person name="San Lucas F."/>
            <person name="Warren J."/>
            <person name="Zhang J."/>
            <person name="Zhao Z."/>
            <person name="Zhou C."/>
            <person name="Zhu D."/>
            <person name="Lee S."/>
            <person name="Bess C."/>
            <person name="Blankenburg K."/>
            <person name="Forbes L."/>
            <person name="Fu Q."/>
            <person name="Gubbala S."/>
            <person name="Hirani K."/>
            <person name="Jayaseelan J.C."/>
            <person name="Lara F."/>
            <person name="Munidasa M."/>
            <person name="Palculict T."/>
            <person name="Patil S."/>
            <person name="Pu L.-L."/>
            <person name="Saada N."/>
            <person name="Tang L."/>
            <person name="Weissenberger G."/>
            <person name="Zhu Y."/>
            <person name="Hemphill L."/>
            <person name="Shang Y."/>
            <person name="Youmans B."/>
            <person name="Ayvaz T."/>
            <person name="Ross M."/>
            <person name="Santibanez J."/>
            <person name="Aqrawi P."/>
            <person name="Gross S."/>
            <person name="Joshi V."/>
            <person name="Fowler G."/>
            <person name="Nazareth L."/>
            <person name="Reid J."/>
            <person name="Worley K."/>
            <person name="Petrosino J."/>
            <person name="Highlander S."/>
            <person name="Gibbs R."/>
        </authorList>
    </citation>
    <scope>NUCLEOTIDE SEQUENCE [LARGE SCALE GENOMIC DNA]</scope>
    <source>
        <strain evidence="2 3">ATCC 700338</strain>
    </source>
</reference>
<keyword evidence="2" id="KW-0808">Transferase</keyword>
<dbReference type="Proteomes" id="UP000004290">
    <property type="component" value="Unassembled WGS sequence"/>
</dbReference>
<evidence type="ECO:0000259" key="1">
    <source>
        <dbReference type="PROSITE" id="PS51186"/>
    </source>
</evidence>
<keyword evidence="3" id="KW-1185">Reference proteome</keyword>
<dbReference type="AlphaFoldDB" id="E0PBF0"/>
<dbReference type="Pfam" id="PF00583">
    <property type="entry name" value="Acetyltransf_1"/>
    <property type="match status" value="1"/>
</dbReference>
<name>E0PBF0_STREI</name>
<dbReference type="InterPro" id="IPR016181">
    <property type="entry name" value="Acyl_CoA_acyltransferase"/>
</dbReference>
<organism evidence="2 3">
    <name type="scientific">Streptococcus equinus ATCC 700338</name>
    <dbReference type="NCBI Taxonomy" id="864569"/>
    <lineage>
        <taxon>Bacteria</taxon>
        <taxon>Bacillati</taxon>
        <taxon>Bacillota</taxon>
        <taxon>Bacilli</taxon>
        <taxon>Lactobacillales</taxon>
        <taxon>Streptococcaceae</taxon>
        <taxon>Streptococcus</taxon>
    </lineage>
</organism>
<dbReference type="PROSITE" id="PS51186">
    <property type="entry name" value="GNAT"/>
    <property type="match status" value="1"/>
</dbReference>
<sequence length="118" mass="13879">MEIIRTNVLTDEELLAANVLIKVVQAFDQTHRTPYLSNQLNFDVDMPAFFLGYDEGKLVALLTVYADCQEAELAILVHPNHRRKGYAKALWREFDEIRRDYQLRPIIMTEKCFFRQKS</sequence>
<dbReference type="HOGENOM" id="CLU_177850_0_0_9"/>
<gene>
    <name evidence="2" type="ORF">HMPREF9319_0173</name>
</gene>
<evidence type="ECO:0000313" key="2">
    <source>
        <dbReference type="EMBL" id="EFM28276.1"/>
    </source>
</evidence>
<evidence type="ECO:0000313" key="3">
    <source>
        <dbReference type="Proteomes" id="UP000004290"/>
    </source>
</evidence>